<dbReference type="InterPro" id="IPR050679">
    <property type="entry name" value="Bact_HTH_transcr_reg"/>
</dbReference>
<dbReference type="PRINTS" id="PR00035">
    <property type="entry name" value="HTHGNTR"/>
</dbReference>
<dbReference type="RefSeq" id="WP_055633453.1">
    <property type="nucleotide sequence ID" value="NZ_KQ948787.1"/>
</dbReference>
<accession>A0A101SKY2</accession>
<dbReference type="GO" id="GO:0003700">
    <property type="term" value="F:DNA-binding transcription factor activity"/>
    <property type="evidence" value="ECO:0007669"/>
    <property type="project" value="InterPro"/>
</dbReference>
<dbReference type="PROSITE" id="PS50949">
    <property type="entry name" value="HTH_GNTR"/>
    <property type="match status" value="1"/>
</dbReference>
<dbReference type="EMBL" id="LMWW01000074">
    <property type="protein sequence ID" value="KUN75638.1"/>
    <property type="molecule type" value="Genomic_DNA"/>
</dbReference>
<dbReference type="GO" id="GO:0003677">
    <property type="term" value="F:DNA binding"/>
    <property type="evidence" value="ECO:0007669"/>
    <property type="project" value="UniProtKB-KW"/>
</dbReference>
<reference evidence="5 6" key="1">
    <citation type="submission" date="2015-10" db="EMBL/GenBank/DDBJ databases">
        <title>Draft genome sequence of Streptomyces griseoruber DSM 40281, type strain for the species Streptomyces griseoruber.</title>
        <authorList>
            <person name="Ruckert C."/>
            <person name="Winkler A."/>
            <person name="Kalinowski J."/>
            <person name="Kampfer P."/>
            <person name="Glaeser S."/>
        </authorList>
    </citation>
    <scope>NUCLEOTIDE SEQUENCE [LARGE SCALE GENOMIC DNA]</scope>
    <source>
        <strain evidence="5 6">DSM 40281</strain>
    </source>
</reference>
<keyword evidence="2" id="KW-0238">DNA-binding</keyword>
<keyword evidence="1" id="KW-0805">Transcription regulation</keyword>
<dbReference type="InterPro" id="IPR036388">
    <property type="entry name" value="WH-like_DNA-bd_sf"/>
</dbReference>
<name>A0A101SKY2_9ACTN</name>
<proteinExistence type="predicted"/>
<dbReference type="PANTHER" id="PTHR44846">
    <property type="entry name" value="MANNOSYL-D-GLYCERATE TRANSPORT/METABOLISM SYSTEM REPRESSOR MNGR-RELATED"/>
    <property type="match status" value="1"/>
</dbReference>
<dbReference type="STRING" id="1943.AQJ64_41180"/>
<keyword evidence="6" id="KW-1185">Reference proteome</keyword>
<evidence type="ECO:0000256" key="3">
    <source>
        <dbReference type="ARBA" id="ARBA00023163"/>
    </source>
</evidence>
<dbReference type="InterPro" id="IPR000524">
    <property type="entry name" value="Tscrpt_reg_HTH_GntR"/>
</dbReference>
<dbReference type="SMART" id="SM00345">
    <property type="entry name" value="HTH_GNTR"/>
    <property type="match status" value="2"/>
</dbReference>
<gene>
    <name evidence="5" type="ORF">AQJ64_41180</name>
</gene>
<evidence type="ECO:0000313" key="5">
    <source>
        <dbReference type="EMBL" id="KUN75638.1"/>
    </source>
</evidence>
<comment type="caution">
    <text evidence="5">The sequence shown here is derived from an EMBL/GenBank/DDBJ whole genome shotgun (WGS) entry which is preliminary data.</text>
</comment>
<dbReference type="Gene3D" id="1.10.10.10">
    <property type="entry name" value="Winged helix-like DNA-binding domain superfamily/Winged helix DNA-binding domain"/>
    <property type="match status" value="2"/>
</dbReference>
<evidence type="ECO:0000256" key="2">
    <source>
        <dbReference type="ARBA" id="ARBA00023125"/>
    </source>
</evidence>
<keyword evidence="3" id="KW-0804">Transcription</keyword>
<evidence type="ECO:0000256" key="1">
    <source>
        <dbReference type="ARBA" id="ARBA00023015"/>
    </source>
</evidence>
<evidence type="ECO:0000259" key="4">
    <source>
        <dbReference type="PROSITE" id="PS50949"/>
    </source>
</evidence>
<dbReference type="Pfam" id="PF00392">
    <property type="entry name" value="GntR"/>
    <property type="match status" value="1"/>
</dbReference>
<dbReference type="InterPro" id="IPR036390">
    <property type="entry name" value="WH_DNA-bd_sf"/>
</dbReference>
<dbReference type="SUPFAM" id="SSF46785">
    <property type="entry name" value="Winged helix' DNA-binding domain"/>
    <property type="match status" value="2"/>
</dbReference>
<dbReference type="GO" id="GO:0045892">
    <property type="term" value="P:negative regulation of DNA-templated transcription"/>
    <property type="evidence" value="ECO:0007669"/>
    <property type="project" value="TreeGrafter"/>
</dbReference>
<protein>
    <submittedName>
        <fullName evidence="5">Transcriptional regulator</fullName>
    </submittedName>
</protein>
<sequence>MSQQANPRGTFLKIADSVKRQIEDDPDMTELPSLAEVMRGHKVSRGVALRAFGVLRQEGVAEPAPGGRWRVVRAGARVDPRPLDQRIGDIITAEGLEVGEAFPSASALAERFGVSRPTVAKALEKLETAGVLAGGGQGKVRRVRALPIREERS</sequence>
<dbReference type="Proteomes" id="UP000052982">
    <property type="component" value="Unassembled WGS sequence"/>
</dbReference>
<dbReference type="OrthoDB" id="3532720at2"/>
<evidence type="ECO:0000313" key="6">
    <source>
        <dbReference type="Proteomes" id="UP000052982"/>
    </source>
</evidence>
<organism evidence="5 6">
    <name type="scientific">Streptomyces griseoruber</name>
    <dbReference type="NCBI Taxonomy" id="1943"/>
    <lineage>
        <taxon>Bacteria</taxon>
        <taxon>Bacillati</taxon>
        <taxon>Actinomycetota</taxon>
        <taxon>Actinomycetes</taxon>
        <taxon>Kitasatosporales</taxon>
        <taxon>Streptomycetaceae</taxon>
        <taxon>Streptomyces</taxon>
    </lineage>
</organism>
<dbReference type="PANTHER" id="PTHR44846:SF1">
    <property type="entry name" value="MANNOSYL-D-GLYCERATE TRANSPORT_METABOLISM SYSTEM REPRESSOR MNGR-RELATED"/>
    <property type="match status" value="1"/>
</dbReference>
<dbReference type="AlphaFoldDB" id="A0A101SKY2"/>
<feature type="domain" description="HTH gntR-type" evidence="4">
    <location>
        <begin position="77"/>
        <end position="144"/>
    </location>
</feature>